<evidence type="ECO:0000259" key="6">
    <source>
        <dbReference type="Pfam" id="PF13515"/>
    </source>
</evidence>
<evidence type="ECO:0000256" key="4">
    <source>
        <dbReference type="ARBA" id="ARBA00023136"/>
    </source>
</evidence>
<gene>
    <name evidence="7" type="ORF">D7I43_31565</name>
</gene>
<evidence type="ECO:0000256" key="3">
    <source>
        <dbReference type="ARBA" id="ARBA00022989"/>
    </source>
</evidence>
<keyword evidence="3 5" id="KW-1133">Transmembrane helix</keyword>
<reference evidence="7 8" key="1">
    <citation type="journal article" date="2018" name="Int. J. Syst. Evol. Microbiol.">
        <title>Micromonospora globbae sp. nov., an endophytic actinomycete isolated from roots of Globba winitii C. H. Wright.</title>
        <authorList>
            <person name="Kuncharoen N."/>
            <person name="Pittayakhajonwut P."/>
            <person name="Tanasupawat S."/>
        </authorList>
    </citation>
    <scope>NUCLEOTIDE SEQUENCE [LARGE SCALE GENOMIC DNA]</scope>
    <source>
        <strain evidence="7 8">WPS1-2</strain>
    </source>
</reference>
<protein>
    <recommendedName>
        <fullName evidence="6">Integral membrane bound transporter domain-containing protein</fullName>
    </recommendedName>
</protein>
<dbReference type="EMBL" id="RAQQ01000054">
    <property type="protein sequence ID" value="RKF21306.1"/>
    <property type="molecule type" value="Genomic_DNA"/>
</dbReference>
<organism evidence="7 8">
    <name type="scientific">Micromonospora globbae</name>
    <dbReference type="NCBI Taxonomy" id="1894969"/>
    <lineage>
        <taxon>Bacteria</taxon>
        <taxon>Bacillati</taxon>
        <taxon>Actinomycetota</taxon>
        <taxon>Actinomycetes</taxon>
        <taxon>Micromonosporales</taxon>
        <taxon>Micromonosporaceae</taxon>
        <taxon>Micromonospora</taxon>
    </lineage>
</organism>
<evidence type="ECO:0000313" key="8">
    <source>
        <dbReference type="Proteomes" id="UP000285744"/>
    </source>
</evidence>
<comment type="caution">
    <text evidence="7">The sequence shown here is derived from an EMBL/GenBank/DDBJ whole genome shotgun (WGS) entry which is preliminary data.</text>
</comment>
<evidence type="ECO:0000256" key="1">
    <source>
        <dbReference type="ARBA" id="ARBA00004141"/>
    </source>
</evidence>
<accession>A0A420EL17</accession>
<comment type="subcellular location">
    <subcellularLocation>
        <location evidence="1">Membrane</location>
        <topology evidence="1">Multi-pass membrane protein</topology>
    </subcellularLocation>
</comment>
<keyword evidence="2 5" id="KW-0812">Transmembrane</keyword>
<evidence type="ECO:0000256" key="2">
    <source>
        <dbReference type="ARBA" id="ARBA00022692"/>
    </source>
</evidence>
<dbReference type="OrthoDB" id="5198202at2"/>
<proteinExistence type="predicted"/>
<sequence>MRLRQLRIYSILALQAGIAAALAWWVAGTVLGNEQPTFAPITAVGTVAASVGERVHRSTRLLAGVAIGIAAGDTLLALIGTGPWQTGLIVTLAGSVSISVFGPVV</sequence>
<evidence type="ECO:0000256" key="5">
    <source>
        <dbReference type="SAM" id="Phobius"/>
    </source>
</evidence>
<dbReference type="AlphaFoldDB" id="A0A420EL17"/>
<feature type="domain" description="Integral membrane bound transporter" evidence="6">
    <location>
        <begin position="24"/>
        <end position="97"/>
    </location>
</feature>
<dbReference type="GO" id="GO:0016020">
    <property type="term" value="C:membrane"/>
    <property type="evidence" value="ECO:0007669"/>
    <property type="project" value="UniProtKB-SubCell"/>
</dbReference>
<dbReference type="Proteomes" id="UP000285744">
    <property type="component" value="Unassembled WGS sequence"/>
</dbReference>
<dbReference type="Pfam" id="PF13515">
    <property type="entry name" value="FUSC_2"/>
    <property type="match status" value="1"/>
</dbReference>
<feature type="transmembrane region" description="Helical" evidence="5">
    <location>
        <begin position="86"/>
        <end position="104"/>
    </location>
</feature>
<name>A0A420EL17_9ACTN</name>
<dbReference type="InterPro" id="IPR049453">
    <property type="entry name" value="Memb_transporter_dom"/>
</dbReference>
<evidence type="ECO:0000313" key="7">
    <source>
        <dbReference type="EMBL" id="RKF21306.1"/>
    </source>
</evidence>
<feature type="transmembrane region" description="Helical" evidence="5">
    <location>
        <begin position="7"/>
        <end position="27"/>
    </location>
</feature>
<keyword evidence="4 5" id="KW-0472">Membrane</keyword>